<feature type="region of interest" description="Disordered" evidence="1">
    <location>
        <begin position="420"/>
        <end position="703"/>
    </location>
</feature>
<proteinExistence type="predicted"/>
<evidence type="ECO:0000313" key="5">
    <source>
        <dbReference type="Proteomes" id="UP000799772"/>
    </source>
</evidence>
<sequence>MSSITMRLIVSILLLFVTVTSAGRISGRQLLSTTPASSKQKPTKQVQCTELQAKSNDGGRKVGIVIDASGSMLENDPYDYRISASRAINSWLIPKSKASGDAKADLVTVVEFGGEADILYPLSDPAGANSAFGQIEPYGGTYIASGVQSAMDQIGNGTGTTSGRSGIIVFTDGEDDNTQELIDTINNAAAKGIRVSFGFLSLDSSYQDSGVLAAIMNSGGTFSTITDSTAQQSFVNLVIVNGLTNNDNSQGPSDVLLSGLSTGYVSKSQSSSYTYSAKKSEQLEFTITSVNASTLAVSITDSSGSSLGKATVNNDTSSSSFDYGSYGYTGTEVVDVVAEADGDLKIEITDNTDKANAMFSIGVTSDLPIQNCTLASVGPSGLSTGAKVGLGIGIPILIAGLGAGGWYLFKYIQNMPHSPFGPTGTEHQPGSPSYFDKGSNVEVNHVSGPGTPAPPGYTPNGSELQPPLNGIPPNHTGLPTHPYAPNGSEMSHPIGPNGNEFNPNHTGLPSQPQPPLNNTGVPNQPALPPNSTGLGPPGPPLQDPTPLLQPLGPGGAPVSFFIPPIVPPYAPKNKPRSGDGDGGDDDPNLHSTNSGADRRSSMPNGTSTGPGSNGPSAHNLNPTSTGNTPNSTTTGSGGPNTNHTQMHPPSHSRGPTDHFPTDPTRNPGIPPSHPPQGHDPFVLVGGARRRRSSSGSRPNPPFDFALPASAHMYNHTSGPQYNDNGWPYWQGNTGVPSPISTPAPPRSELGGVDTAVYEAPSPPQRIEMPAGGIGNRVELLTQERLGELSAEVSVHGNPGHVAYNFH</sequence>
<dbReference type="PROSITE" id="PS50234">
    <property type="entry name" value="VWFA"/>
    <property type="match status" value="1"/>
</dbReference>
<evidence type="ECO:0000259" key="3">
    <source>
        <dbReference type="PROSITE" id="PS50234"/>
    </source>
</evidence>
<evidence type="ECO:0000256" key="2">
    <source>
        <dbReference type="SAM" id="SignalP"/>
    </source>
</evidence>
<dbReference type="Pfam" id="PF13519">
    <property type="entry name" value="VWA_2"/>
    <property type="match status" value="1"/>
</dbReference>
<evidence type="ECO:0000313" key="4">
    <source>
        <dbReference type="EMBL" id="KAF2103152.1"/>
    </source>
</evidence>
<feature type="compositionally biased region" description="Polar residues" evidence="1">
    <location>
        <begin position="499"/>
        <end position="522"/>
    </location>
</feature>
<dbReference type="SUPFAM" id="SSF53300">
    <property type="entry name" value="vWA-like"/>
    <property type="match status" value="1"/>
</dbReference>
<dbReference type="SMART" id="SM00327">
    <property type="entry name" value="VWA"/>
    <property type="match status" value="1"/>
</dbReference>
<dbReference type="Proteomes" id="UP000799772">
    <property type="component" value="Unassembled WGS sequence"/>
</dbReference>
<organism evidence="4 5">
    <name type="scientific">Rhizodiscina lignyota</name>
    <dbReference type="NCBI Taxonomy" id="1504668"/>
    <lineage>
        <taxon>Eukaryota</taxon>
        <taxon>Fungi</taxon>
        <taxon>Dikarya</taxon>
        <taxon>Ascomycota</taxon>
        <taxon>Pezizomycotina</taxon>
        <taxon>Dothideomycetes</taxon>
        <taxon>Pleosporomycetidae</taxon>
        <taxon>Aulographales</taxon>
        <taxon>Rhizodiscinaceae</taxon>
        <taxon>Rhizodiscina</taxon>
    </lineage>
</organism>
<accession>A0A9P4MD65</accession>
<dbReference type="Gene3D" id="3.40.50.410">
    <property type="entry name" value="von Willebrand factor, type A domain"/>
    <property type="match status" value="1"/>
</dbReference>
<dbReference type="OrthoDB" id="301415at2759"/>
<keyword evidence="5" id="KW-1185">Reference proteome</keyword>
<name>A0A9P4MD65_9PEZI</name>
<feature type="compositionally biased region" description="Low complexity" evidence="1">
    <location>
        <begin position="603"/>
        <end position="642"/>
    </location>
</feature>
<dbReference type="InterPro" id="IPR002035">
    <property type="entry name" value="VWF_A"/>
</dbReference>
<dbReference type="AlphaFoldDB" id="A0A9P4MD65"/>
<feature type="compositionally biased region" description="Low complexity" evidence="1">
    <location>
        <begin position="544"/>
        <end position="563"/>
    </location>
</feature>
<keyword evidence="2" id="KW-0732">Signal</keyword>
<protein>
    <recommendedName>
        <fullName evidence="3">VWFA domain-containing protein</fullName>
    </recommendedName>
</protein>
<evidence type="ECO:0000256" key="1">
    <source>
        <dbReference type="SAM" id="MobiDB-lite"/>
    </source>
</evidence>
<dbReference type="CDD" id="cd00198">
    <property type="entry name" value="vWFA"/>
    <property type="match status" value="1"/>
</dbReference>
<dbReference type="EMBL" id="ML978122">
    <property type="protein sequence ID" value="KAF2103152.1"/>
    <property type="molecule type" value="Genomic_DNA"/>
</dbReference>
<comment type="caution">
    <text evidence="4">The sequence shown here is derived from an EMBL/GenBank/DDBJ whole genome shotgun (WGS) entry which is preliminary data.</text>
</comment>
<feature type="chain" id="PRO_5040502171" description="VWFA domain-containing protein" evidence="2">
    <location>
        <begin position="23"/>
        <end position="806"/>
    </location>
</feature>
<dbReference type="InterPro" id="IPR036465">
    <property type="entry name" value="vWFA_dom_sf"/>
</dbReference>
<gene>
    <name evidence="4" type="ORF">NA57DRAFT_72134</name>
</gene>
<feature type="signal peptide" evidence="2">
    <location>
        <begin position="1"/>
        <end position="22"/>
    </location>
</feature>
<reference evidence="4" key="1">
    <citation type="journal article" date="2020" name="Stud. Mycol.">
        <title>101 Dothideomycetes genomes: a test case for predicting lifestyles and emergence of pathogens.</title>
        <authorList>
            <person name="Haridas S."/>
            <person name="Albert R."/>
            <person name="Binder M."/>
            <person name="Bloem J."/>
            <person name="Labutti K."/>
            <person name="Salamov A."/>
            <person name="Andreopoulos B."/>
            <person name="Baker S."/>
            <person name="Barry K."/>
            <person name="Bills G."/>
            <person name="Bluhm B."/>
            <person name="Cannon C."/>
            <person name="Castanera R."/>
            <person name="Culley D."/>
            <person name="Daum C."/>
            <person name="Ezra D."/>
            <person name="Gonzalez J."/>
            <person name="Henrissat B."/>
            <person name="Kuo A."/>
            <person name="Liang C."/>
            <person name="Lipzen A."/>
            <person name="Lutzoni F."/>
            <person name="Magnuson J."/>
            <person name="Mondo S."/>
            <person name="Nolan M."/>
            <person name="Ohm R."/>
            <person name="Pangilinan J."/>
            <person name="Park H.-J."/>
            <person name="Ramirez L."/>
            <person name="Alfaro M."/>
            <person name="Sun H."/>
            <person name="Tritt A."/>
            <person name="Yoshinaga Y."/>
            <person name="Zwiers L.-H."/>
            <person name="Turgeon B."/>
            <person name="Goodwin S."/>
            <person name="Spatafora J."/>
            <person name="Crous P."/>
            <person name="Grigoriev I."/>
        </authorList>
    </citation>
    <scope>NUCLEOTIDE SEQUENCE</scope>
    <source>
        <strain evidence="4">CBS 133067</strain>
    </source>
</reference>
<feature type="domain" description="VWFA" evidence="3">
    <location>
        <begin position="61"/>
        <end position="238"/>
    </location>
</feature>